<evidence type="ECO:0000313" key="2">
    <source>
        <dbReference type="Proteomes" id="UP001186974"/>
    </source>
</evidence>
<name>A0ACC3DGY3_9PEZI</name>
<keyword evidence="2" id="KW-1185">Reference proteome</keyword>
<dbReference type="Proteomes" id="UP001186974">
    <property type="component" value="Unassembled WGS sequence"/>
</dbReference>
<gene>
    <name evidence="1" type="ORF">LTS18_014674</name>
</gene>
<organism evidence="1 2">
    <name type="scientific">Coniosporium uncinatum</name>
    <dbReference type="NCBI Taxonomy" id="93489"/>
    <lineage>
        <taxon>Eukaryota</taxon>
        <taxon>Fungi</taxon>
        <taxon>Dikarya</taxon>
        <taxon>Ascomycota</taxon>
        <taxon>Pezizomycotina</taxon>
        <taxon>Dothideomycetes</taxon>
        <taxon>Dothideomycetes incertae sedis</taxon>
        <taxon>Coniosporium</taxon>
    </lineage>
</organism>
<reference evidence="1" key="1">
    <citation type="submission" date="2024-09" db="EMBL/GenBank/DDBJ databases">
        <title>Black Yeasts Isolated from many extreme environments.</title>
        <authorList>
            <person name="Coleine C."/>
            <person name="Stajich J.E."/>
            <person name="Selbmann L."/>
        </authorList>
    </citation>
    <scope>NUCLEOTIDE SEQUENCE</scope>
    <source>
        <strain evidence="1">CCFEE 5737</strain>
    </source>
</reference>
<accession>A0ACC3DGY3</accession>
<proteinExistence type="predicted"/>
<sequence length="189" mass="20196">SPPLGTPAKYGSKPNASSRLTQLPRDAQIVNLDDGPRHRSAPSSPAANHDDLSLPEASNDMLVDGDVRAGRPTSSIRSRYAAQSAPAKNRSLTAPAPAPNLLHGSEDDLPTPCTYAPVDTSKDHASTEMVAPPEYPIDEPFQNFRASSSPARRPHGEVRPPSPDSGIPRSQFVSGKKRSRYGGVWPEES</sequence>
<protein>
    <submittedName>
        <fullName evidence="1">Uncharacterized protein</fullName>
    </submittedName>
</protein>
<feature type="non-terminal residue" evidence="1">
    <location>
        <position position="1"/>
    </location>
</feature>
<evidence type="ECO:0000313" key="1">
    <source>
        <dbReference type="EMBL" id="KAK3072263.1"/>
    </source>
</evidence>
<comment type="caution">
    <text evidence="1">The sequence shown here is derived from an EMBL/GenBank/DDBJ whole genome shotgun (WGS) entry which is preliminary data.</text>
</comment>
<dbReference type="EMBL" id="JAWDJW010004746">
    <property type="protein sequence ID" value="KAK3072263.1"/>
    <property type="molecule type" value="Genomic_DNA"/>
</dbReference>